<feature type="signal peptide" evidence="2">
    <location>
        <begin position="1"/>
        <end position="18"/>
    </location>
</feature>
<dbReference type="Ensembl" id="ENSMMUT00000079627.1">
    <property type="protein sequence ID" value="ENSMMUP00000069103.1"/>
    <property type="gene ID" value="ENSMMUG00000054912.1"/>
</dbReference>
<keyword evidence="4" id="KW-1185">Reference proteome</keyword>
<reference evidence="3" key="2">
    <citation type="submission" date="2019-01" db="EMBL/GenBank/DDBJ databases">
        <authorList>
            <person name="Graves T."/>
            <person name="Eichler E.E."/>
            <person name="Wilson R.K."/>
        </authorList>
    </citation>
    <scope>NUCLEOTIDE SEQUENCE [LARGE SCALE GENOMIC DNA]</scope>
    <source>
        <strain evidence="3">17573</strain>
    </source>
</reference>
<accession>A0A5F7ZVB2</accession>
<organism evidence="3 4">
    <name type="scientific">Macaca mulatta</name>
    <name type="common">Rhesus macaque</name>
    <dbReference type="NCBI Taxonomy" id="9544"/>
    <lineage>
        <taxon>Eukaryota</taxon>
        <taxon>Metazoa</taxon>
        <taxon>Chordata</taxon>
        <taxon>Craniata</taxon>
        <taxon>Vertebrata</taxon>
        <taxon>Euteleostomi</taxon>
        <taxon>Mammalia</taxon>
        <taxon>Eutheria</taxon>
        <taxon>Euarchontoglires</taxon>
        <taxon>Primates</taxon>
        <taxon>Haplorrhini</taxon>
        <taxon>Catarrhini</taxon>
        <taxon>Cercopithecidae</taxon>
        <taxon>Cercopithecinae</taxon>
        <taxon>Macaca</taxon>
    </lineage>
</organism>
<reference evidence="3" key="4">
    <citation type="submission" date="2025-09" db="UniProtKB">
        <authorList>
            <consortium name="Ensembl"/>
        </authorList>
    </citation>
    <scope>IDENTIFICATION</scope>
    <source>
        <strain evidence="3">17573</strain>
    </source>
</reference>
<name>A0A5F7ZVB2_MACMU</name>
<evidence type="ECO:0008006" key="5">
    <source>
        <dbReference type="Google" id="ProtNLM"/>
    </source>
</evidence>
<feature type="region of interest" description="Disordered" evidence="1">
    <location>
        <begin position="21"/>
        <end position="43"/>
    </location>
</feature>
<sequence>MAVVRIIKTTLLGAVAHACNPSTLGSQGKKKPRSGVQDQPGQYGEIPSLLKLQTLAWCGGTCLWSQLPGRRRQENGMNLGGGACSEPRLRHCTPAWVTEQDSVSKKKKKKKK</sequence>
<evidence type="ECO:0000313" key="3">
    <source>
        <dbReference type="Ensembl" id="ENSMMUP00000069103.1"/>
    </source>
</evidence>
<keyword evidence="2" id="KW-0732">Signal</keyword>
<evidence type="ECO:0000256" key="1">
    <source>
        <dbReference type="SAM" id="MobiDB-lite"/>
    </source>
</evidence>
<dbReference type="InParanoid" id="A0A5F7ZVB2"/>
<reference evidence="4" key="1">
    <citation type="journal article" date="2007" name="Science">
        <title>Evolutionary and biomedical insights from the rhesus macaque genome.</title>
        <authorList>
            <person name="Gibbs R.A."/>
            <person name="Rogers J."/>
            <person name="Katze M.G."/>
            <person name="Bumgarner R."/>
            <person name="Weinstock G.M."/>
            <person name="Mardis E.R."/>
            <person name="Remington K.A."/>
            <person name="Strausberg R.L."/>
            <person name="Venter J.C."/>
            <person name="Wilson R.K."/>
            <person name="Batzer M.A."/>
            <person name="Bustamante C.D."/>
            <person name="Eichler E.E."/>
            <person name="Hahn M.W."/>
            <person name="Hardison R.C."/>
            <person name="Makova K.D."/>
            <person name="Miller W."/>
            <person name="Milosavljevic A."/>
            <person name="Palermo R.E."/>
            <person name="Siepel A."/>
            <person name="Sikela J.M."/>
            <person name="Attaway T."/>
            <person name="Bell S."/>
            <person name="Bernard K.E."/>
            <person name="Buhay C.J."/>
            <person name="Chandrabose M.N."/>
            <person name="Dao M."/>
            <person name="Davis C."/>
            <person name="Delehaunty K.D."/>
            <person name="Ding Y."/>
            <person name="Dinh H.H."/>
            <person name="Dugan-Rocha S."/>
            <person name="Fulton L.A."/>
            <person name="Gabisi R.A."/>
            <person name="Garner T.T."/>
            <person name="Godfrey J."/>
            <person name="Hawes A.C."/>
            <person name="Hernandez J."/>
            <person name="Hines S."/>
            <person name="Holder M."/>
            <person name="Hume J."/>
            <person name="Jhangiani S.N."/>
            <person name="Joshi V."/>
            <person name="Khan Z.M."/>
            <person name="Kirkness E.F."/>
            <person name="Cree A."/>
            <person name="Fowler R.G."/>
            <person name="Lee S."/>
            <person name="Lewis L.R."/>
            <person name="Li Z."/>
            <person name="Liu Y.-S."/>
            <person name="Moore S.M."/>
            <person name="Muzny D."/>
            <person name="Nazareth L.V."/>
            <person name="Ngo D.N."/>
            <person name="Okwuonu G.O."/>
            <person name="Pai G."/>
            <person name="Parker D."/>
            <person name="Paul H.A."/>
            <person name="Pfannkoch C."/>
            <person name="Pohl C.S."/>
            <person name="Rogers Y.-H.C."/>
            <person name="Ruiz S.J."/>
            <person name="Sabo A."/>
            <person name="Santibanez J."/>
            <person name="Schneider B.W."/>
            <person name="Smith S.M."/>
            <person name="Sodergren E."/>
            <person name="Svatek A.F."/>
            <person name="Utterback T.R."/>
            <person name="Vattathil S."/>
            <person name="Warren W."/>
            <person name="White C.S."/>
            <person name="Chinwalla A.T."/>
            <person name="Feng Y."/>
            <person name="Halpern A.L."/>
            <person name="Hillier L.W."/>
            <person name="Huang X."/>
            <person name="Minx P."/>
            <person name="Nelson J.O."/>
            <person name="Pepin K.H."/>
            <person name="Qin X."/>
            <person name="Sutton G.G."/>
            <person name="Venter E."/>
            <person name="Walenz B.P."/>
            <person name="Wallis J.W."/>
            <person name="Worley K.C."/>
            <person name="Yang S.-P."/>
            <person name="Jones S.M."/>
            <person name="Marra M.A."/>
            <person name="Rocchi M."/>
            <person name="Schein J.E."/>
            <person name="Baertsch R."/>
            <person name="Clarke L."/>
            <person name="Csuros M."/>
            <person name="Glasscock J."/>
            <person name="Harris R.A."/>
            <person name="Havlak P."/>
            <person name="Jackson A.R."/>
            <person name="Jiang H."/>
            <person name="Liu Y."/>
            <person name="Messina D.N."/>
            <person name="Shen Y."/>
            <person name="Song H.X.-Z."/>
            <person name="Wylie T."/>
            <person name="Zhang L."/>
            <person name="Birney E."/>
            <person name="Han K."/>
            <person name="Konkel M.K."/>
            <person name="Lee J."/>
            <person name="Smit A.F.A."/>
            <person name="Ullmer B."/>
            <person name="Wang H."/>
            <person name="Xing J."/>
            <person name="Burhans R."/>
            <person name="Cheng Z."/>
            <person name="Karro J.E."/>
            <person name="Ma J."/>
            <person name="Raney B."/>
            <person name="She X."/>
            <person name="Cox M.J."/>
            <person name="Demuth J.P."/>
            <person name="Dumas L.J."/>
            <person name="Han S.-G."/>
            <person name="Hopkins J."/>
            <person name="Karimpour-Fard A."/>
            <person name="Kim Y.H."/>
            <person name="Pollack J.R."/>
            <person name="Vinar T."/>
            <person name="Addo-Quaye C."/>
            <person name="Degenhardt J."/>
            <person name="Denby A."/>
            <person name="Hubisz M.J."/>
            <person name="Indap A."/>
            <person name="Kosiol C."/>
            <person name="Lahn B.T."/>
            <person name="Lawson H.A."/>
            <person name="Marklein A."/>
            <person name="Nielsen R."/>
            <person name="Vallender E.J."/>
            <person name="Clark A.G."/>
            <person name="Ferguson B."/>
            <person name="Hernandez R.D."/>
            <person name="Hirani K."/>
            <person name="Kehrer-Sawatzki H."/>
            <person name="Kolb J."/>
            <person name="Patil S."/>
            <person name="Pu L.-L."/>
            <person name="Ren Y."/>
            <person name="Smith D.G."/>
            <person name="Wheeler D.A."/>
            <person name="Schenck I."/>
            <person name="Ball E.V."/>
            <person name="Chen R."/>
            <person name="Cooper D.N."/>
            <person name="Giardine B."/>
            <person name="Hsu F."/>
            <person name="Kent W.J."/>
            <person name="Lesk A."/>
            <person name="Nelson D.L."/>
            <person name="O'brien W.E."/>
            <person name="Pruefer K."/>
            <person name="Stenson P.D."/>
            <person name="Wallace J.C."/>
            <person name="Ke H."/>
            <person name="Liu X.-M."/>
            <person name="Wang P."/>
            <person name="Xiang A.P."/>
            <person name="Yang F."/>
            <person name="Barber G.P."/>
            <person name="Haussler D."/>
            <person name="Karolchik D."/>
            <person name="Kern A.D."/>
            <person name="Kuhn R.M."/>
            <person name="Smith K.E."/>
            <person name="Zwieg A.S."/>
        </authorList>
    </citation>
    <scope>NUCLEOTIDE SEQUENCE [LARGE SCALE GENOMIC DNA]</scope>
    <source>
        <strain evidence="4">17573</strain>
    </source>
</reference>
<proteinExistence type="predicted"/>
<protein>
    <recommendedName>
        <fullName evidence="5">Secreted protein</fullName>
    </recommendedName>
</protein>
<dbReference type="VEuPathDB" id="HostDB:ENSMMUG00000054912"/>
<evidence type="ECO:0000256" key="2">
    <source>
        <dbReference type="SAM" id="SignalP"/>
    </source>
</evidence>
<dbReference type="Proteomes" id="UP000006718">
    <property type="component" value="Chromosome 17"/>
</dbReference>
<feature type="chain" id="PRO_5023883191" description="Secreted protein" evidence="2">
    <location>
        <begin position="19"/>
        <end position="112"/>
    </location>
</feature>
<dbReference type="AlphaFoldDB" id="A0A5F7ZVB2"/>
<evidence type="ECO:0000313" key="4">
    <source>
        <dbReference type="Proteomes" id="UP000006718"/>
    </source>
</evidence>
<reference evidence="3" key="3">
    <citation type="submission" date="2025-08" db="UniProtKB">
        <authorList>
            <consortium name="Ensembl"/>
        </authorList>
    </citation>
    <scope>IDENTIFICATION</scope>
    <source>
        <strain evidence="3">17573</strain>
    </source>
</reference>
<dbReference type="Bgee" id="ENSMMUG00000054912">
    <property type="expression patterns" value="Expressed in testis"/>
</dbReference>
<dbReference type="GeneTree" id="ENSGT00940000163244"/>